<keyword evidence="1" id="KW-0812">Transmembrane</keyword>
<proteinExistence type="predicted"/>
<dbReference type="STRING" id="1093900.A0A507BHH2"/>
<reference evidence="2 3" key="1">
    <citation type="submission" date="2019-06" db="EMBL/GenBank/DDBJ databases">
        <title>Draft genome sequence of the filamentous fungus Phialemoniopsis curvata isolated from diesel fuel.</title>
        <authorList>
            <person name="Varaljay V.A."/>
            <person name="Lyon W.J."/>
            <person name="Crouch A.L."/>
            <person name="Drake C.E."/>
            <person name="Hollomon J.M."/>
            <person name="Nadeau L.J."/>
            <person name="Nunn H.S."/>
            <person name="Stevenson B.S."/>
            <person name="Bojanowski C.L."/>
            <person name="Crookes-Goodson W.J."/>
        </authorList>
    </citation>
    <scope>NUCLEOTIDE SEQUENCE [LARGE SCALE GENOMIC DNA]</scope>
    <source>
        <strain evidence="2 3">D216</strain>
    </source>
</reference>
<organism evidence="2 3">
    <name type="scientific">Thyridium curvatum</name>
    <dbReference type="NCBI Taxonomy" id="1093900"/>
    <lineage>
        <taxon>Eukaryota</taxon>
        <taxon>Fungi</taxon>
        <taxon>Dikarya</taxon>
        <taxon>Ascomycota</taxon>
        <taxon>Pezizomycotina</taxon>
        <taxon>Sordariomycetes</taxon>
        <taxon>Sordariomycetidae</taxon>
        <taxon>Thyridiales</taxon>
        <taxon>Thyridiaceae</taxon>
        <taxon>Thyridium</taxon>
    </lineage>
</organism>
<evidence type="ECO:0000313" key="2">
    <source>
        <dbReference type="EMBL" id="TPX16000.1"/>
    </source>
</evidence>
<keyword evidence="1" id="KW-0472">Membrane</keyword>
<feature type="transmembrane region" description="Helical" evidence="1">
    <location>
        <begin position="309"/>
        <end position="333"/>
    </location>
</feature>
<dbReference type="AlphaFoldDB" id="A0A507BHH2"/>
<dbReference type="OrthoDB" id="4526039at2759"/>
<keyword evidence="1" id="KW-1133">Transmembrane helix</keyword>
<evidence type="ECO:0000313" key="3">
    <source>
        <dbReference type="Proteomes" id="UP000319257"/>
    </source>
</evidence>
<accession>A0A507BHH2</accession>
<sequence length="334" mass="35836">MCNQAKLRDLVGYLDDMASSNLSKVSALLLASASLSSAAWQGLESKPTIMRRNITTEDPSASFNDALDNHPNATGRWGTIGFDLTKPYVGVGSNQPGWNLEIHVAANLTHRANSTTNSNPARIYLKAPDNAFGKDHKPIDPGWTTCAYTWIHELHGIESVQELRNSDPNALCTKLLSDKCVSALKDAVKSAACGSLVRVPSGCDNQIVSSGNNANGYGRDQGQLVNDTSGSYTTFTSFPPYNQPGNDTDAANVYDYAVTTVWPVAISYIYNHPNGTNSSHSDFRCLQAMHIVDGSRHPESLGKRPQTSAAGIAAPAALWQIMSIGTFVVGLMMA</sequence>
<keyword evidence="3" id="KW-1185">Reference proteome</keyword>
<protein>
    <submittedName>
        <fullName evidence="2">Uncharacterized protein</fullName>
    </submittedName>
</protein>
<comment type="caution">
    <text evidence="2">The sequence shown here is derived from an EMBL/GenBank/DDBJ whole genome shotgun (WGS) entry which is preliminary data.</text>
</comment>
<name>A0A507BHH2_9PEZI</name>
<gene>
    <name evidence="2" type="ORF">E0L32_000334</name>
</gene>
<dbReference type="EMBL" id="SKBQ01000001">
    <property type="protein sequence ID" value="TPX16000.1"/>
    <property type="molecule type" value="Genomic_DNA"/>
</dbReference>
<dbReference type="RefSeq" id="XP_030997711.1">
    <property type="nucleotide sequence ID" value="XM_031137629.1"/>
</dbReference>
<dbReference type="InParanoid" id="A0A507BHH2"/>
<dbReference type="GeneID" id="41967781"/>
<evidence type="ECO:0000256" key="1">
    <source>
        <dbReference type="SAM" id="Phobius"/>
    </source>
</evidence>
<dbReference type="Proteomes" id="UP000319257">
    <property type="component" value="Unassembled WGS sequence"/>
</dbReference>